<protein>
    <submittedName>
        <fullName evidence="1">Uncharacterized protein</fullName>
    </submittedName>
</protein>
<reference evidence="1" key="1">
    <citation type="submission" date="2019-03" db="EMBL/GenBank/DDBJ databases">
        <title>Single cell metagenomics reveals metabolic interactions within the superorganism composed of flagellate Streblomastix strix and complex community of Bacteroidetes bacteria on its surface.</title>
        <authorList>
            <person name="Treitli S.C."/>
            <person name="Kolisko M."/>
            <person name="Husnik F."/>
            <person name="Keeling P."/>
            <person name="Hampl V."/>
        </authorList>
    </citation>
    <scope>NUCLEOTIDE SEQUENCE</scope>
    <source>
        <strain evidence="1">STM</strain>
    </source>
</reference>
<proteinExistence type="predicted"/>
<evidence type="ECO:0000313" key="1">
    <source>
        <dbReference type="EMBL" id="KAA6318734.1"/>
    </source>
</evidence>
<comment type="caution">
    <text evidence="1">The sequence shown here is derived from an EMBL/GenBank/DDBJ whole genome shotgun (WGS) entry which is preliminary data.</text>
</comment>
<name>A0A5J4QCQ0_9ZZZZ</name>
<organism evidence="1">
    <name type="scientific">termite gut metagenome</name>
    <dbReference type="NCBI Taxonomy" id="433724"/>
    <lineage>
        <taxon>unclassified sequences</taxon>
        <taxon>metagenomes</taxon>
        <taxon>organismal metagenomes</taxon>
    </lineage>
</organism>
<dbReference type="AlphaFoldDB" id="A0A5J4QCQ0"/>
<gene>
    <name evidence="1" type="ORF">EZS27_031297</name>
</gene>
<accession>A0A5J4QCQ0</accession>
<sequence>MFSILIYLQRYLIVRPESSFLKSLFLKNDNLGGYMRDLYSNGIHESLFRILLKGLNLKSVR</sequence>
<dbReference type="EMBL" id="SNRY01004099">
    <property type="protein sequence ID" value="KAA6318734.1"/>
    <property type="molecule type" value="Genomic_DNA"/>
</dbReference>